<accession>A0AAV2SFD9</accession>
<feature type="region of interest" description="Disordered" evidence="1">
    <location>
        <begin position="93"/>
        <end position="115"/>
    </location>
</feature>
<reference evidence="2 3" key="1">
    <citation type="submission" date="2024-05" db="EMBL/GenBank/DDBJ databases">
        <authorList>
            <person name="Wallberg A."/>
        </authorList>
    </citation>
    <scope>NUCLEOTIDE SEQUENCE [LARGE SCALE GENOMIC DNA]</scope>
</reference>
<proteinExistence type="predicted"/>
<evidence type="ECO:0000256" key="1">
    <source>
        <dbReference type="SAM" id="MobiDB-lite"/>
    </source>
</evidence>
<sequence>YPYMHEKKQCASIVSTLMRKVEFYRENDLITKNELEKNQETTGCNCTLNKGNALNAAIETDSSRKAAKEVSPEPQIIISTSTLTTLQVNNQNKTTEGNHENLDNRNNTESGEVKTGCHCQGRAQGGEEGAVALGPRSSRGPRELQLKKKFNSLALLVSEIQGIL</sequence>
<comment type="caution">
    <text evidence="2">The sequence shown here is derived from an EMBL/GenBank/DDBJ whole genome shotgun (WGS) entry which is preliminary data.</text>
</comment>
<dbReference type="EMBL" id="CAXKWB010060468">
    <property type="protein sequence ID" value="CAL4183062.1"/>
    <property type="molecule type" value="Genomic_DNA"/>
</dbReference>
<evidence type="ECO:0000313" key="3">
    <source>
        <dbReference type="Proteomes" id="UP001497623"/>
    </source>
</evidence>
<gene>
    <name evidence="2" type="ORF">MNOR_LOCUS35655</name>
</gene>
<dbReference type="AlphaFoldDB" id="A0AAV2SFD9"/>
<keyword evidence="3" id="KW-1185">Reference proteome</keyword>
<name>A0AAV2SFD9_MEGNR</name>
<evidence type="ECO:0000313" key="2">
    <source>
        <dbReference type="EMBL" id="CAL4183062.1"/>
    </source>
</evidence>
<protein>
    <submittedName>
        <fullName evidence="2">Uncharacterized protein</fullName>
    </submittedName>
</protein>
<dbReference type="Proteomes" id="UP001497623">
    <property type="component" value="Unassembled WGS sequence"/>
</dbReference>
<organism evidence="2 3">
    <name type="scientific">Meganyctiphanes norvegica</name>
    <name type="common">Northern krill</name>
    <name type="synonym">Thysanopoda norvegica</name>
    <dbReference type="NCBI Taxonomy" id="48144"/>
    <lineage>
        <taxon>Eukaryota</taxon>
        <taxon>Metazoa</taxon>
        <taxon>Ecdysozoa</taxon>
        <taxon>Arthropoda</taxon>
        <taxon>Crustacea</taxon>
        <taxon>Multicrustacea</taxon>
        <taxon>Malacostraca</taxon>
        <taxon>Eumalacostraca</taxon>
        <taxon>Eucarida</taxon>
        <taxon>Euphausiacea</taxon>
        <taxon>Euphausiidae</taxon>
        <taxon>Meganyctiphanes</taxon>
    </lineage>
</organism>
<feature type="non-terminal residue" evidence="2">
    <location>
        <position position="1"/>
    </location>
</feature>